<gene>
    <name evidence="3" type="ORF">EDE15_3139</name>
</gene>
<proteinExistence type="predicted"/>
<keyword evidence="4" id="KW-1185">Reference proteome</keyword>
<dbReference type="AlphaFoldDB" id="A0A428MKZ0"/>
<evidence type="ECO:0000259" key="2">
    <source>
        <dbReference type="Pfam" id="PF13243"/>
    </source>
</evidence>
<accession>A0A428MKZ0</accession>
<dbReference type="Pfam" id="PF13243">
    <property type="entry name" value="SQHop_cyclase_C"/>
    <property type="match status" value="1"/>
</dbReference>
<dbReference type="InterPro" id="IPR008930">
    <property type="entry name" value="Terpenoid_cyclase/PrenylTrfase"/>
</dbReference>
<dbReference type="EMBL" id="RSDW01000001">
    <property type="protein sequence ID" value="RSL17604.1"/>
    <property type="molecule type" value="Genomic_DNA"/>
</dbReference>
<dbReference type="InterPro" id="IPR032696">
    <property type="entry name" value="SQ_cyclase_C"/>
</dbReference>
<name>A0A428MKZ0_9BACT</name>
<sequence>MSAQPIEFVQVRFKIGLPSSNSAQSIQQSGASRVRNRVLGTYLLLAGSVIGIGLWRAKPVRGASKTPSKTSTAHWSQQAAASYLDSREVWWQQWPRAQKDHGTICISCHTNVPYAMARPALRQQSSEMAAPEKIMMDSVEKRVSHWSEMIPFYSDAVHGPGKTAEAHATEAVLNAIILASYDARQGHLRPITRTAFDNAWALQEQTGQRAGGWKWQDFHLGPWEAGESAYQGAALLMIEIANAPDRYAHEPAVREHTDRMRDYLRRQYATQPLMSQIYVLWASSKVHGLLTHAERKTLLLTIQSLQQTDGGWRLYAMDKKPRLDHSPEPQGSDGVATALVVLAMEESGTSHRDKTLQRGVEWLEQHQQKDGDWLATSLNKQRDPQTDVGRFMSDAATAYAVLALEKAHSSTTN</sequence>
<comment type="caution">
    <text evidence="3">The sequence shown here is derived from an EMBL/GenBank/DDBJ whole genome shotgun (WGS) entry which is preliminary data.</text>
</comment>
<evidence type="ECO:0000313" key="3">
    <source>
        <dbReference type="EMBL" id="RSL17604.1"/>
    </source>
</evidence>
<organism evidence="3 4">
    <name type="scientific">Edaphobacter aggregans</name>
    <dbReference type="NCBI Taxonomy" id="570835"/>
    <lineage>
        <taxon>Bacteria</taxon>
        <taxon>Pseudomonadati</taxon>
        <taxon>Acidobacteriota</taxon>
        <taxon>Terriglobia</taxon>
        <taxon>Terriglobales</taxon>
        <taxon>Acidobacteriaceae</taxon>
        <taxon>Edaphobacter</taxon>
    </lineage>
</organism>
<keyword evidence="1" id="KW-0472">Membrane</keyword>
<dbReference type="Proteomes" id="UP000269669">
    <property type="component" value="Unassembled WGS sequence"/>
</dbReference>
<evidence type="ECO:0000313" key="4">
    <source>
        <dbReference type="Proteomes" id="UP000269669"/>
    </source>
</evidence>
<feature type="transmembrane region" description="Helical" evidence="1">
    <location>
        <begin position="38"/>
        <end position="57"/>
    </location>
</feature>
<keyword evidence="1" id="KW-0812">Transmembrane</keyword>
<protein>
    <submittedName>
        <fullName evidence="3">Squalene-hopene cyclase-like protein</fullName>
    </submittedName>
</protein>
<dbReference type="SUPFAM" id="SSF48239">
    <property type="entry name" value="Terpenoid cyclases/Protein prenyltransferases"/>
    <property type="match status" value="1"/>
</dbReference>
<dbReference type="Gene3D" id="1.50.10.20">
    <property type="match status" value="1"/>
</dbReference>
<keyword evidence="1" id="KW-1133">Transmembrane helix</keyword>
<feature type="domain" description="Squalene cyclase C-terminal" evidence="2">
    <location>
        <begin position="337"/>
        <end position="409"/>
    </location>
</feature>
<evidence type="ECO:0000256" key="1">
    <source>
        <dbReference type="SAM" id="Phobius"/>
    </source>
</evidence>
<reference evidence="3 4" key="1">
    <citation type="submission" date="2018-12" db="EMBL/GenBank/DDBJ databases">
        <title>Sequencing of bacterial isolates from soil warming experiment in Harvard Forest, Massachusetts, USA.</title>
        <authorList>
            <person name="Deangelis K."/>
        </authorList>
    </citation>
    <scope>NUCLEOTIDE SEQUENCE [LARGE SCALE GENOMIC DNA]</scope>
    <source>
        <strain evidence="3 4">EB153</strain>
    </source>
</reference>